<dbReference type="NCBIfam" id="TIGR00741">
    <property type="entry name" value="yfiA"/>
    <property type="match status" value="1"/>
</dbReference>
<dbReference type="Gene3D" id="3.30.505.50">
    <property type="entry name" value="Sigma 54 modulation/S30EA ribosomal protein, C-terminal domain"/>
    <property type="match status" value="1"/>
</dbReference>
<reference evidence="8 9" key="1">
    <citation type="submission" date="2020-08" db="EMBL/GenBank/DDBJ databases">
        <title>Genomic Encyclopedia of Type Strains, Phase IV (KMG-IV): sequencing the most valuable type-strain genomes for metagenomic binning, comparative biology and taxonomic classification.</title>
        <authorList>
            <person name="Goeker M."/>
        </authorList>
    </citation>
    <scope>NUCLEOTIDE SEQUENCE [LARGE SCALE GENOMIC DNA]</scope>
    <source>
        <strain evidence="8 9">DSM 103526</strain>
    </source>
</reference>
<dbReference type="RefSeq" id="WP_184310980.1">
    <property type="nucleotide sequence ID" value="NZ_JACHEN010000014.1"/>
</dbReference>
<dbReference type="InterPro" id="IPR034694">
    <property type="entry name" value="HPF_long/plastid"/>
</dbReference>
<dbReference type="GO" id="GO:0022627">
    <property type="term" value="C:cytosolic small ribosomal subunit"/>
    <property type="evidence" value="ECO:0007669"/>
    <property type="project" value="TreeGrafter"/>
</dbReference>
<evidence type="ECO:0000256" key="6">
    <source>
        <dbReference type="HAMAP-Rule" id="MF_00839"/>
    </source>
</evidence>
<evidence type="ECO:0000256" key="2">
    <source>
        <dbReference type="ARBA" id="ARBA00022845"/>
    </source>
</evidence>
<dbReference type="PANTHER" id="PTHR33231:SF1">
    <property type="entry name" value="30S RIBOSOMAL PROTEIN"/>
    <property type="match status" value="1"/>
</dbReference>
<proteinExistence type="inferred from homology"/>
<comment type="similarity">
    <text evidence="6">Belongs to the HPF/YfiA ribosome-associated protein family. Long HPF subfamily.</text>
</comment>
<evidence type="ECO:0000313" key="9">
    <source>
        <dbReference type="Proteomes" id="UP000579281"/>
    </source>
</evidence>
<dbReference type="Pfam" id="PF02482">
    <property type="entry name" value="Ribosomal_S30AE"/>
    <property type="match status" value="1"/>
</dbReference>
<dbReference type="GO" id="GO:0045900">
    <property type="term" value="P:negative regulation of translational elongation"/>
    <property type="evidence" value="ECO:0007669"/>
    <property type="project" value="TreeGrafter"/>
</dbReference>
<sequence>MRVRVSGRNLAVTDALKDTITSKLEKFGKYFKEDTEAQATLSVEKNRQIIEITIPINGSILRAEESTEDMYASVDKALDKLNRQIGKYKTKLEKRYQGHDTIRFEYIPDVEPGEKSESKIVRTKRFSIKPMDPEEAVLQMELLGHNFFVFTNGDTEEVNVVYKRKDGDYGLIEPTF</sequence>
<comment type="function">
    <text evidence="6">Required for dimerization of active 70S ribosomes into 100S ribosomes in stationary phase; 100S ribosomes are translationally inactive and sometimes present during exponential growth.</text>
</comment>
<evidence type="ECO:0000256" key="4">
    <source>
        <dbReference type="ARBA" id="ARBA00038695"/>
    </source>
</evidence>
<accession>A0A841KS98</accession>
<dbReference type="Gene3D" id="3.30.160.100">
    <property type="entry name" value="Ribosome hibernation promotion factor-like"/>
    <property type="match status" value="1"/>
</dbReference>
<comment type="subunit">
    <text evidence="6">Interacts with 100S ribosomes.</text>
</comment>
<dbReference type="CDD" id="cd00552">
    <property type="entry name" value="RaiA"/>
    <property type="match status" value="1"/>
</dbReference>
<protein>
    <recommendedName>
        <fullName evidence="5 6">Ribosome hibernation promoting factor</fullName>
        <shortName evidence="6">HPF</shortName>
    </recommendedName>
</protein>
<dbReference type="InterPro" id="IPR036567">
    <property type="entry name" value="RHF-like"/>
</dbReference>
<dbReference type="PANTHER" id="PTHR33231">
    <property type="entry name" value="30S RIBOSOMAL PROTEIN"/>
    <property type="match status" value="1"/>
</dbReference>
<dbReference type="AlphaFoldDB" id="A0A841KS98"/>
<comment type="similarity">
    <text evidence="3">Belongs to the HPF/YfiA ribosome-associated protein family. Short HPF subfamily.</text>
</comment>
<dbReference type="InterPro" id="IPR032528">
    <property type="entry name" value="Ribosom_S30AE_C"/>
</dbReference>
<gene>
    <name evidence="6" type="primary">hpf</name>
    <name evidence="8" type="ORF">HNQ80_002546</name>
</gene>
<evidence type="ECO:0000313" key="8">
    <source>
        <dbReference type="EMBL" id="MBB6216446.1"/>
    </source>
</evidence>
<evidence type="ECO:0000256" key="1">
    <source>
        <dbReference type="ARBA" id="ARBA00022490"/>
    </source>
</evidence>
<dbReference type="Proteomes" id="UP000579281">
    <property type="component" value="Unassembled WGS sequence"/>
</dbReference>
<dbReference type="EMBL" id="JACHEN010000014">
    <property type="protein sequence ID" value="MBB6216446.1"/>
    <property type="molecule type" value="Genomic_DNA"/>
</dbReference>
<keyword evidence="1 6" id="KW-0963">Cytoplasm</keyword>
<dbReference type="Pfam" id="PF16321">
    <property type="entry name" value="Ribosom_S30AE_C"/>
    <property type="match status" value="1"/>
</dbReference>
<dbReference type="FunFam" id="3.30.160.100:FF:000001">
    <property type="entry name" value="Ribosome hibernation promoting factor"/>
    <property type="match status" value="1"/>
</dbReference>
<evidence type="ECO:0000256" key="3">
    <source>
        <dbReference type="ARBA" id="ARBA00038434"/>
    </source>
</evidence>
<evidence type="ECO:0000259" key="7">
    <source>
        <dbReference type="Pfam" id="PF16321"/>
    </source>
</evidence>
<dbReference type="HAMAP" id="MF_00839">
    <property type="entry name" value="HPF"/>
    <property type="match status" value="1"/>
</dbReference>
<dbReference type="InterPro" id="IPR003489">
    <property type="entry name" value="RHF/RaiA"/>
</dbReference>
<dbReference type="FunFam" id="3.30.505.50:FF:000001">
    <property type="entry name" value="Ribosome hibernation promoting factor"/>
    <property type="match status" value="1"/>
</dbReference>
<dbReference type="InterPro" id="IPR038416">
    <property type="entry name" value="Ribosom_S30AE_C_sf"/>
</dbReference>
<comment type="subunit">
    <text evidence="4">Associates exclusively with 100S ribosomes, which are dimers of 70S ribosomes.</text>
</comment>
<dbReference type="InterPro" id="IPR050574">
    <property type="entry name" value="HPF/YfiA_ribosome-assoc"/>
</dbReference>
<feature type="domain" description="Sigma 54 modulation/S30EA ribosomal protein C-terminal" evidence="7">
    <location>
        <begin position="116"/>
        <end position="171"/>
    </location>
</feature>
<dbReference type="SUPFAM" id="SSF69754">
    <property type="entry name" value="Ribosome binding protein Y (YfiA homologue)"/>
    <property type="match status" value="1"/>
</dbReference>
<keyword evidence="9" id="KW-1185">Reference proteome</keyword>
<keyword evidence="2 6" id="KW-0810">Translation regulation</keyword>
<comment type="subcellular location">
    <subcellularLocation>
        <location evidence="6">Cytoplasm</location>
    </subcellularLocation>
</comment>
<name>A0A841KS98_9FIRM</name>
<organism evidence="8 9">
    <name type="scientific">Anaerosolibacter carboniphilus</name>
    <dbReference type="NCBI Taxonomy" id="1417629"/>
    <lineage>
        <taxon>Bacteria</taxon>
        <taxon>Bacillati</taxon>
        <taxon>Bacillota</taxon>
        <taxon>Clostridia</taxon>
        <taxon>Peptostreptococcales</taxon>
        <taxon>Thermotaleaceae</taxon>
        <taxon>Anaerosolibacter</taxon>
    </lineage>
</organism>
<evidence type="ECO:0000256" key="5">
    <source>
        <dbReference type="ARBA" id="ARBA00041148"/>
    </source>
</evidence>
<comment type="caution">
    <text evidence="8">The sequence shown here is derived from an EMBL/GenBank/DDBJ whole genome shotgun (WGS) entry which is preliminary data.</text>
</comment>
<dbReference type="GO" id="GO:0043024">
    <property type="term" value="F:ribosomal small subunit binding"/>
    <property type="evidence" value="ECO:0007669"/>
    <property type="project" value="TreeGrafter"/>
</dbReference>